<comment type="caution">
    <text evidence="1">The sequence shown here is derived from an EMBL/GenBank/DDBJ whole genome shotgun (WGS) entry which is preliminary data.</text>
</comment>
<dbReference type="PANTHER" id="PTHR36156:SF2">
    <property type="entry name" value="CUPIN TYPE-2 DOMAIN-CONTAINING PROTEIN"/>
    <property type="match status" value="1"/>
</dbReference>
<dbReference type="InterPro" id="IPR011051">
    <property type="entry name" value="RmlC_Cupin_sf"/>
</dbReference>
<dbReference type="Proteomes" id="UP000807469">
    <property type="component" value="Unassembled WGS sequence"/>
</dbReference>
<accession>A0A9P6CXU9</accession>
<dbReference type="EMBL" id="MU155311">
    <property type="protein sequence ID" value="KAF9475988.1"/>
    <property type="molecule type" value="Genomic_DNA"/>
</dbReference>
<dbReference type="CDD" id="cd02231">
    <property type="entry name" value="cupin_BLL6423-like"/>
    <property type="match status" value="1"/>
</dbReference>
<dbReference type="Gene3D" id="2.60.120.10">
    <property type="entry name" value="Jelly Rolls"/>
    <property type="match status" value="1"/>
</dbReference>
<keyword evidence="2" id="KW-1185">Reference proteome</keyword>
<dbReference type="AlphaFoldDB" id="A0A9P6CXU9"/>
<reference evidence="1" key="1">
    <citation type="submission" date="2020-11" db="EMBL/GenBank/DDBJ databases">
        <authorList>
            <consortium name="DOE Joint Genome Institute"/>
            <person name="Ahrendt S."/>
            <person name="Riley R."/>
            <person name="Andreopoulos W."/>
            <person name="Labutti K."/>
            <person name="Pangilinan J."/>
            <person name="Ruiz-Duenas F.J."/>
            <person name="Barrasa J.M."/>
            <person name="Sanchez-Garcia M."/>
            <person name="Camarero S."/>
            <person name="Miyauchi S."/>
            <person name="Serrano A."/>
            <person name="Linde D."/>
            <person name="Babiker R."/>
            <person name="Drula E."/>
            <person name="Ayuso-Fernandez I."/>
            <person name="Pacheco R."/>
            <person name="Padilla G."/>
            <person name="Ferreira P."/>
            <person name="Barriuso J."/>
            <person name="Kellner H."/>
            <person name="Castanera R."/>
            <person name="Alfaro M."/>
            <person name="Ramirez L."/>
            <person name="Pisabarro A.G."/>
            <person name="Kuo A."/>
            <person name="Tritt A."/>
            <person name="Lipzen A."/>
            <person name="He G."/>
            <person name="Yan M."/>
            <person name="Ng V."/>
            <person name="Cullen D."/>
            <person name="Martin F."/>
            <person name="Rosso M.-N."/>
            <person name="Henrissat B."/>
            <person name="Hibbett D."/>
            <person name="Martinez A.T."/>
            <person name="Grigoriev I.V."/>
        </authorList>
    </citation>
    <scope>NUCLEOTIDE SEQUENCE</scope>
    <source>
        <strain evidence="1">CIRM-BRFM 674</strain>
    </source>
</reference>
<dbReference type="OrthoDB" id="5840532at2759"/>
<name>A0A9P6CXU9_9AGAR</name>
<sequence>MAWPAAQLLPHIRRVVTAHDARGIAVARDVLVPSENMDLVPGAREATIWVTDDGLPTAENNASDDGAQRRIDNPENFDLVPHNGTNLRSTELAPGAMTAMHRTSSLDYNILVSGELILITEDGAETYLHTPGDTVVQRGTLHAWRNPSATAYTRWISILMPAEPAVVNGERLGPLFIETPIKVDAGPAMSVEGQQMPSEVGA</sequence>
<evidence type="ECO:0000313" key="2">
    <source>
        <dbReference type="Proteomes" id="UP000807469"/>
    </source>
</evidence>
<gene>
    <name evidence="1" type="ORF">BDN70DRAFT_996014</name>
</gene>
<proteinExistence type="predicted"/>
<protein>
    <submittedName>
        <fullName evidence="1">Uncharacterized protein</fullName>
    </submittedName>
</protein>
<dbReference type="PANTHER" id="PTHR36156">
    <property type="entry name" value="SLR2101 PROTEIN"/>
    <property type="match status" value="1"/>
</dbReference>
<evidence type="ECO:0000313" key="1">
    <source>
        <dbReference type="EMBL" id="KAF9475988.1"/>
    </source>
</evidence>
<dbReference type="InterPro" id="IPR047142">
    <property type="entry name" value="OryJ/VirC-like"/>
</dbReference>
<organism evidence="1 2">
    <name type="scientific">Pholiota conissans</name>
    <dbReference type="NCBI Taxonomy" id="109636"/>
    <lineage>
        <taxon>Eukaryota</taxon>
        <taxon>Fungi</taxon>
        <taxon>Dikarya</taxon>
        <taxon>Basidiomycota</taxon>
        <taxon>Agaricomycotina</taxon>
        <taxon>Agaricomycetes</taxon>
        <taxon>Agaricomycetidae</taxon>
        <taxon>Agaricales</taxon>
        <taxon>Agaricineae</taxon>
        <taxon>Strophariaceae</taxon>
        <taxon>Pholiota</taxon>
    </lineage>
</organism>
<dbReference type="InterPro" id="IPR014710">
    <property type="entry name" value="RmlC-like_jellyroll"/>
</dbReference>
<dbReference type="SUPFAM" id="SSF51182">
    <property type="entry name" value="RmlC-like cupins"/>
    <property type="match status" value="1"/>
</dbReference>